<evidence type="ECO:0000256" key="4">
    <source>
        <dbReference type="ARBA" id="ARBA00022840"/>
    </source>
</evidence>
<keyword evidence="8" id="KW-1185">Reference proteome</keyword>
<dbReference type="InterPro" id="IPR003593">
    <property type="entry name" value="AAA+_ATPase"/>
</dbReference>
<organism evidence="7 8">
    <name type="scientific">Micromonospora echinaurantiaca</name>
    <dbReference type="NCBI Taxonomy" id="47857"/>
    <lineage>
        <taxon>Bacteria</taxon>
        <taxon>Bacillati</taxon>
        <taxon>Actinomycetota</taxon>
        <taxon>Actinomycetes</taxon>
        <taxon>Micromonosporales</taxon>
        <taxon>Micromonosporaceae</taxon>
        <taxon>Micromonospora</taxon>
    </lineage>
</organism>
<dbReference type="Pfam" id="PF00005">
    <property type="entry name" value="ABC_tran"/>
    <property type="match status" value="1"/>
</dbReference>
<dbReference type="GO" id="GO:0016887">
    <property type="term" value="F:ATP hydrolysis activity"/>
    <property type="evidence" value="ECO:0007669"/>
    <property type="project" value="InterPro"/>
</dbReference>
<reference evidence="7 8" key="1">
    <citation type="submission" date="2016-06" db="EMBL/GenBank/DDBJ databases">
        <authorList>
            <person name="Kjaerup R.B."/>
            <person name="Dalgaard T.S."/>
            <person name="Juul-Madsen H.R."/>
        </authorList>
    </citation>
    <scope>NUCLEOTIDE SEQUENCE [LARGE SCALE GENOMIC DNA]</scope>
    <source>
        <strain evidence="7 8">DSM 43904</strain>
    </source>
</reference>
<dbReference type="Gene3D" id="3.40.50.300">
    <property type="entry name" value="P-loop containing nucleotide triphosphate hydrolases"/>
    <property type="match status" value="1"/>
</dbReference>
<dbReference type="Proteomes" id="UP000198217">
    <property type="component" value="Chromosome I"/>
</dbReference>
<dbReference type="SMART" id="SM00382">
    <property type="entry name" value="AAA"/>
    <property type="match status" value="1"/>
</dbReference>
<keyword evidence="4 7" id="KW-0067">ATP-binding</keyword>
<evidence type="ECO:0000313" key="8">
    <source>
        <dbReference type="Proteomes" id="UP000198217"/>
    </source>
</evidence>
<dbReference type="SUPFAM" id="SSF52540">
    <property type="entry name" value="P-loop containing nucleoside triphosphate hydrolases"/>
    <property type="match status" value="1"/>
</dbReference>
<dbReference type="EMBL" id="LT607750">
    <property type="protein sequence ID" value="SCG46330.1"/>
    <property type="molecule type" value="Genomic_DNA"/>
</dbReference>
<keyword evidence="2" id="KW-0813">Transport</keyword>
<evidence type="ECO:0000259" key="6">
    <source>
        <dbReference type="PROSITE" id="PS50893"/>
    </source>
</evidence>
<evidence type="ECO:0000313" key="7">
    <source>
        <dbReference type="EMBL" id="SCG46330.1"/>
    </source>
</evidence>
<protein>
    <submittedName>
        <fullName evidence="7">Branched-chain amino acid transport system ATP-binding protein</fullName>
    </submittedName>
</protein>
<keyword evidence="5" id="KW-0029">Amino-acid transport</keyword>
<gene>
    <name evidence="7" type="ORF">GA0070609_1758</name>
</gene>
<dbReference type="PANTHER" id="PTHR43820:SF6">
    <property type="entry name" value="ABC TRANSPORTER ATP-BINDING PROTEIN"/>
    <property type="match status" value="1"/>
</dbReference>
<accession>A0A1C5HJY2</accession>
<name>A0A1C5HJY2_9ACTN</name>
<dbReference type="InterPro" id="IPR017871">
    <property type="entry name" value="ABC_transporter-like_CS"/>
</dbReference>
<dbReference type="GO" id="GO:0005524">
    <property type="term" value="F:ATP binding"/>
    <property type="evidence" value="ECO:0007669"/>
    <property type="project" value="UniProtKB-KW"/>
</dbReference>
<dbReference type="InterPro" id="IPR003439">
    <property type="entry name" value="ABC_transporter-like_ATP-bd"/>
</dbReference>
<dbReference type="PROSITE" id="PS00211">
    <property type="entry name" value="ABC_TRANSPORTER_1"/>
    <property type="match status" value="1"/>
</dbReference>
<evidence type="ECO:0000256" key="2">
    <source>
        <dbReference type="ARBA" id="ARBA00022448"/>
    </source>
</evidence>
<dbReference type="PANTHER" id="PTHR43820">
    <property type="entry name" value="HIGH-AFFINITY BRANCHED-CHAIN AMINO ACID TRANSPORT ATP-BINDING PROTEIN LIVF"/>
    <property type="match status" value="1"/>
</dbReference>
<sequence>MKRAERADQQAQHGGAGMSGEDLLVVRGLVAGYGAAPVLHGVDLTVPAGTIAAVVGANGAGKTTLLRALSGMLRPLAGRVALAGDDLRGVPVEQLVRRGMAHVPEGRGVVGELTVDENLRLGGLWRRDRADATRALDEVYQLFEPLARRRRHLGHQLSGGERQMLALGRALVGRPRLLLLDEPSLGLAPRVVAQTMALLRQLRDRTGLTVLLVEQNVRSALSVADQGVVMALGRVVSTAPAARLRDDDDLRHAYLGF</sequence>
<dbReference type="GO" id="GO:0015807">
    <property type="term" value="P:L-amino acid transport"/>
    <property type="evidence" value="ECO:0007669"/>
    <property type="project" value="TreeGrafter"/>
</dbReference>
<dbReference type="GO" id="GO:0015658">
    <property type="term" value="F:branched-chain amino acid transmembrane transporter activity"/>
    <property type="evidence" value="ECO:0007669"/>
    <property type="project" value="TreeGrafter"/>
</dbReference>
<keyword evidence="3" id="KW-0547">Nucleotide-binding</keyword>
<dbReference type="InterPro" id="IPR027417">
    <property type="entry name" value="P-loop_NTPase"/>
</dbReference>
<dbReference type="CDD" id="cd03224">
    <property type="entry name" value="ABC_TM1139_LivF_branched"/>
    <property type="match status" value="1"/>
</dbReference>
<evidence type="ECO:0000256" key="3">
    <source>
        <dbReference type="ARBA" id="ARBA00022741"/>
    </source>
</evidence>
<evidence type="ECO:0000256" key="5">
    <source>
        <dbReference type="ARBA" id="ARBA00022970"/>
    </source>
</evidence>
<feature type="domain" description="ABC transporter" evidence="6">
    <location>
        <begin position="18"/>
        <end position="257"/>
    </location>
</feature>
<dbReference type="PROSITE" id="PS50893">
    <property type="entry name" value="ABC_TRANSPORTER_2"/>
    <property type="match status" value="1"/>
</dbReference>
<evidence type="ECO:0000256" key="1">
    <source>
        <dbReference type="ARBA" id="ARBA00005417"/>
    </source>
</evidence>
<comment type="similarity">
    <text evidence="1">Belongs to the ABC transporter superfamily.</text>
</comment>
<dbReference type="InterPro" id="IPR052156">
    <property type="entry name" value="BCAA_Transport_ATP-bd_LivF"/>
</dbReference>
<dbReference type="AlphaFoldDB" id="A0A1C5HJY2"/>
<proteinExistence type="inferred from homology"/>